<keyword evidence="2" id="KW-1133">Transmembrane helix</keyword>
<feature type="transmembrane region" description="Helical" evidence="2">
    <location>
        <begin position="57"/>
        <end position="74"/>
    </location>
</feature>
<protein>
    <submittedName>
        <fullName evidence="3">Uncharacterized protein</fullName>
    </submittedName>
</protein>
<sequence>MSDAHDLIGDIEERIEELAEAAERSRKLVLAGRIAAWGGAALVVVTLTGILGLPPTALVVGLAGALGGFAMAGSSSSSLDQTLAEIADLERKRSEAIDGIGLRVIPGGRA</sequence>
<proteinExistence type="predicted"/>
<dbReference type="Proteomes" id="UP000323142">
    <property type="component" value="Unassembled WGS sequence"/>
</dbReference>
<evidence type="ECO:0000313" key="3">
    <source>
        <dbReference type="EMBL" id="KAA2237982.1"/>
    </source>
</evidence>
<gene>
    <name evidence="3" type="ORF">F0L46_06835</name>
</gene>
<dbReference type="EMBL" id="VUOA01000016">
    <property type="protein sequence ID" value="KAA2237982.1"/>
    <property type="molecule type" value="Genomic_DNA"/>
</dbReference>
<evidence type="ECO:0000256" key="1">
    <source>
        <dbReference type="SAM" id="Coils"/>
    </source>
</evidence>
<evidence type="ECO:0000256" key="2">
    <source>
        <dbReference type="SAM" id="Phobius"/>
    </source>
</evidence>
<reference evidence="3 4" key="2">
    <citation type="submission" date="2019-09" db="EMBL/GenBank/DDBJ databases">
        <authorList>
            <person name="Jin C."/>
        </authorList>
    </citation>
    <scope>NUCLEOTIDE SEQUENCE [LARGE SCALE GENOMIC DNA]</scope>
    <source>
        <strain evidence="3 4">BN140002</strain>
    </source>
</reference>
<dbReference type="RefSeq" id="WP_149816314.1">
    <property type="nucleotide sequence ID" value="NZ_VUOA01000016.1"/>
</dbReference>
<dbReference type="AlphaFoldDB" id="A0A5B2VI06"/>
<accession>A0A5B2VI06</accession>
<evidence type="ECO:0000313" key="4">
    <source>
        <dbReference type="Proteomes" id="UP000323142"/>
    </source>
</evidence>
<keyword evidence="4" id="KW-1185">Reference proteome</keyword>
<name>A0A5B2VI06_9HYPH</name>
<comment type="caution">
    <text evidence="3">The sequence shown here is derived from an EMBL/GenBank/DDBJ whole genome shotgun (WGS) entry which is preliminary data.</text>
</comment>
<organism evidence="3 4">
    <name type="scientific">Salinarimonas soli</name>
    <dbReference type="NCBI Taxonomy" id="1638099"/>
    <lineage>
        <taxon>Bacteria</taxon>
        <taxon>Pseudomonadati</taxon>
        <taxon>Pseudomonadota</taxon>
        <taxon>Alphaproteobacteria</taxon>
        <taxon>Hyphomicrobiales</taxon>
        <taxon>Salinarimonadaceae</taxon>
        <taxon>Salinarimonas</taxon>
    </lineage>
</organism>
<keyword evidence="2" id="KW-0812">Transmembrane</keyword>
<reference evidence="3 4" key="1">
    <citation type="submission" date="2019-09" db="EMBL/GenBank/DDBJ databases">
        <title>Salinarimonas rosea gen. nov., sp. nov., a new member of the a-2 subgroup of the Proteobacteria.</title>
        <authorList>
            <person name="Liu J."/>
        </authorList>
    </citation>
    <scope>NUCLEOTIDE SEQUENCE [LARGE SCALE GENOMIC DNA]</scope>
    <source>
        <strain evidence="3 4">BN140002</strain>
    </source>
</reference>
<feature type="coiled-coil region" evidence="1">
    <location>
        <begin position="1"/>
        <end position="28"/>
    </location>
</feature>
<feature type="transmembrane region" description="Helical" evidence="2">
    <location>
        <begin position="34"/>
        <end position="51"/>
    </location>
</feature>
<keyword evidence="2" id="KW-0472">Membrane</keyword>
<keyword evidence="1" id="KW-0175">Coiled coil</keyword>